<evidence type="ECO:0000256" key="5">
    <source>
        <dbReference type="ARBA" id="ARBA00011514"/>
    </source>
</evidence>
<evidence type="ECO:0000256" key="11">
    <source>
        <dbReference type="ARBA" id="ARBA00022827"/>
    </source>
</evidence>
<organism evidence="18 19">
    <name type="scientific">Sus scrofa</name>
    <name type="common">Pig</name>
    <dbReference type="NCBI Taxonomy" id="9823"/>
    <lineage>
        <taxon>Eukaryota</taxon>
        <taxon>Metazoa</taxon>
        <taxon>Chordata</taxon>
        <taxon>Craniata</taxon>
        <taxon>Vertebrata</taxon>
        <taxon>Euteleostomi</taxon>
        <taxon>Mammalia</taxon>
        <taxon>Eutheria</taxon>
        <taxon>Laurasiatheria</taxon>
        <taxon>Artiodactyla</taxon>
        <taxon>Suina</taxon>
        <taxon>Suidae</taxon>
        <taxon>Sus</taxon>
    </lineage>
</organism>
<evidence type="ECO:0000256" key="12">
    <source>
        <dbReference type="ARBA" id="ARBA00022946"/>
    </source>
</evidence>
<evidence type="ECO:0000256" key="15">
    <source>
        <dbReference type="ARBA" id="ARBA00032628"/>
    </source>
</evidence>
<comment type="function">
    <text evidence="2">Accessory subunit of the mitochondrial membrane respiratory chain NADH dehydrogenase (Complex I), that is believed not to be involved in catalysis. Complex I functions in the transfer of electrons from NADH to the respiratory chain. The immediate electron acceptor for the enzyme is believed to be ubiquinone.</text>
</comment>
<keyword evidence="14" id="KW-0496">Mitochondrion</keyword>
<evidence type="ECO:0000259" key="17">
    <source>
        <dbReference type="Pfam" id="PF01712"/>
    </source>
</evidence>
<dbReference type="SUPFAM" id="SSF52540">
    <property type="entry name" value="P-loop containing nucleoside triphosphate hydrolases"/>
    <property type="match status" value="1"/>
</dbReference>
<sequence>MALRLLRLAPASASAVPRGLGAVAQRVGGIHTGAPCRLQYGPLAFILGERTTRKLTETSKVITVDGNICSGKGRLAREIAEKLGLRHFPEAGIHYADSTTGDGKPLDVQLSGNCSLEKFYDDPKSNDGNSYRLQSWLYASRLLQYADALEHLLSTGQGVVLERSIYSDFVFLEAMYRQGFIRKQCVEHYNEVKKVTACEYLPPHVVVYVDVPVPEIQSRIQKKGNPHEMKITAAYLQDIENAYKKTFLPEMSEKCEVLQYSAREAEDAEKVVEDIEYLKCDKGPWPDQDDRTFHRLRMLVQNKLEVLNYTTIPVYLPEITIGAHQSDRVFQKFTEVRPAGRGGAGRGGAGRRVPPLMMGLFGVPLSRHHCPRAACSVACGVCSACVRGRGRPFPVLQVLLFLMLRPLRGTSVRQEDVRLRRRSSRGREGAGQARGRRRPLLWVPGLCSGFQASAAHRLSLEQLAGSSVLWLLLGAWPPWEPSLLVAWAGSCRRASADYWQTCQGWCLNRNLKLSGPHFGNLS</sequence>
<accession>A0A8D2BUJ8</accession>
<keyword evidence="7" id="KW-0813">Transport</keyword>
<dbReference type="InterPro" id="IPR031314">
    <property type="entry name" value="DNK_dom"/>
</dbReference>
<keyword evidence="8" id="KW-0597">Phosphoprotein</keyword>
<dbReference type="InterPro" id="IPR027417">
    <property type="entry name" value="P-loop_NTPase"/>
</dbReference>
<comment type="subunit">
    <text evidence="5">Complex I is composed of 45 different subunits. This a component of the hydrophobic protein fraction.</text>
</comment>
<evidence type="ECO:0000256" key="6">
    <source>
        <dbReference type="ARBA" id="ARBA00017279"/>
    </source>
</evidence>
<keyword evidence="11" id="KW-0274">FAD</keyword>
<dbReference type="PANTHER" id="PTHR10513:SF15">
    <property type="entry name" value="NADH DEHYDROGENASE [UBIQUINONE] 1 ALPHA SUBCOMPLEX SUBUNIT 10, MITOCHONDRIAL"/>
    <property type="match status" value="1"/>
</dbReference>
<evidence type="ECO:0000256" key="1">
    <source>
        <dbReference type="ARBA" id="ARBA00001974"/>
    </source>
</evidence>
<reference evidence="18" key="1">
    <citation type="submission" date="2025-08" db="UniProtKB">
        <authorList>
            <consortium name="Ensembl"/>
        </authorList>
    </citation>
    <scope>IDENTIFICATION</scope>
</reference>
<protein>
    <recommendedName>
        <fullName evidence="6">NADH dehydrogenase [ubiquinone] 1 alpha subcomplex subunit 10, mitochondrial</fullName>
    </recommendedName>
    <alternativeName>
        <fullName evidence="16">Complex I-42kD</fullName>
    </alternativeName>
    <alternativeName>
        <fullName evidence="15">NADH-ubiquinone oxidoreductase 42 kDa subunit</fullName>
    </alternativeName>
</protein>
<dbReference type="Proteomes" id="UP000694723">
    <property type="component" value="Unplaced"/>
</dbReference>
<dbReference type="Ensembl" id="ENSSSCT00060102405.1">
    <property type="protein sequence ID" value="ENSSSCP00060044614.1"/>
    <property type="gene ID" value="ENSSSCG00060074799.1"/>
</dbReference>
<dbReference type="InterPro" id="IPR015828">
    <property type="entry name" value="NDUFA10"/>
</dbReference>
<dbReference type="GO" id="GO:0006120">
    <property type="term" value="P:mitochondrial electron transport, NADH to ubiquinone"/>
    <property type="evidence" value="ECO:0007669"/>
    <property type="project" value="InterPro"/>
</dbReference>
<evidence type="ECO:0000256" key="7">
    <source>
        <dbReference type="ARBA" id="ARBA00022448"/>
    </source>
</evidence>
<keyword evidence="10" id="KW-0679">Respiratory chain</keyword>
<proteinExistence type="inferred from homology"/>
<dbReference type="GO" id="GO:0005759">
    <property type="term" value="C:mitochondrial matrix"/>
    <property type="evidence" value="ECO:0007669"/>
    <property type="project" value="UniProtKB-SubCell"/>
</dbReference>
<comment type="subcellular location">
    <subcellularLocation>
        <location evidence="3">Mitochondrion matrix</location>
    </subcellularLocation>
</comment>
<evidence type="ECO:0000313" key="18">
    <source>
        <dbReference type="Ensembl" id="ENSSSCP00060044614.1"/>
    </source>
</evidence>
<keyword evidence="13" id="KW-0249">Electron transport</keyword>
<gene>
    <name evidence="18" type="primary">NDUFA10</name>
</gene>
<evidence type="ECO:0000256" key="8">
    <source>
        <dbReference type="ARBA" id="ARBA00022553"/>
    </source>
</evidence>
<feature type="domain" description="Deoxynucleoside kinase" evidence="17">
    <location>
        <begin position="62"/>
        <end position="275"/>
    </location>
</feature>
<comment type="cofactor">
    <cofactor evidence="1">
        <name>FAD</name>
        <dbReference type="ChEBI" id="CHEBI:57692"/>
    </cofactor>
</comment>
<dbReference type="PANTHER" id="PTHR10513">
    <property type="entry name" value="DEOXYNUCLEOSIDE KINASE"/>
    <property type="match status" value="1"/>
</dbReference>
<dbReference type="FunFam" id="3.40.50.300:FF:000837">
    <property type="entry name" value="NADH dehydrogenase [ubiquinone] 1 alpha subcomplex subunit 10, mitochondrial"/>
    <property type="match status" value="1"/>
</dbReference>
<keyword evidence="9" id="KW-0285">Flavoprotein</keyword>
<evidence type="ECO:0000256" key="3">
    <source>
        <dbReference type="ARBA" id="ARBA00004305"/>
    </source>
</evidence>
<evidence type="ECO:0000256" key="16">
    <source>
        <dbReference type="ARBA" id="ARBA00032828"/>
    </source>
</evidence>
<evidence type="ECO:0000256" key="14">
    <source>
        <dbReference type="ARBA" id="ARBA00023128"/>
    </source>
</evidence>
<evidence type="ECO:0000256" key="2">
    <source>
        <dbReference type="ARBA" id="ARBA00003195"/>
    </source>
</evidence>
<evidence type="ECO:0000256" key="4">
    <source>
        <dbReference type="ARBA" id="ARBA00008606"/>
    </source>
</evidence>
<evidence type="ECO:0000256" key="9">
    <source>
        <dbReference type="ARBA" id="ARBA00022630"/>
    </source>
</evidence>
<comment type="similarity">
    <text evidence="4">Belongs to the complex I NDUFA10 subunit family.</text>
</comment>
<dbReference type="CDD" id="cd02030">
    <property type="entry name" value="NDUO42"/>
    <property type="match status" value="1"/>
</dbReference>
<dbReference type="Pfam" id="PF01712">
    <property type="entry name" value="dNK"/>
    <property type="match status" value="1"/>
</dbReference>
<name>A0A8D2BUJ8_PIG</name>
<dbReference type="AlphaFoldDB" id="A0A8D2BUJ8"/>
<evidence type="ECO:0000256" key="10">
    <source>
        <dbReference type="ARBA" id="ARBA00022660"/>
    </source>
</evidence>
<keyword evidence="12" id="KW-0809">Transit peptide</keyword>
<evidence type="ECO:0000256" key="13">
    <source>
        <dbReference type="ARBA" id="ARBA00022982"/>
    </source>
</evidence>
<dbReference type="InterPro" id="IPR050566">
    <property type="entry name" value="Deoxyribonucleoside_kinase"/>
</dbReference>
<dbReference type="Gene3D" id="3.40.50.300">
    <property type="entry name" value="P-loop containing nucleotide triphosphate hydrolases"/>
    <property type="match status" value="1"/>
</dbReference>
<evidence type="ECO:0000313" key="19">
    <source>
        <dbReference type="Proteomes" id="UP000694723"/>
    </source>
</evidence>